<organism evidence="1 2">
    <name type="scientific">Panagrolaimus sp. PS1159</name>
    <dbReference type="NCBI Taxonomy" id="55785"/>
    <lineage>
        <taxon>Eukaryota</taxon>
        <taxon>Metazoa</taxon>
        <taxon>Ecdysozoa</taxon>
        <taxon>Nematoda</taxon>
        <taxon>Chromadorea</taxon>
        <taxon>Rhabditida</taxon>
        <taxon>Tylenchina</taxon>
        <taxon>Panagrolaimomorpha</taxon>
        <taxon>Panagrolaimoidea</taxon>
        <taxon>Panagrolaimidae</taxon>
        <taxon>Panagrolaimus</taxon>
    </lineage>
</organism>
<evidence type="ECO:0000313" key="2">
    <source>
        <dbReference type="WBParaSite" id="PS1159_v2.g12809.t1"/>
    </source>
</evidence>
<accession>A0AC35F1F9</accession>
<name>A0AC35F1F9_9BILA</name>
<proteinExistence type="predicted"/>
<dbReference type="WBParaSite" id="PS1159_v2.g12809.t1">
    <property type="protein sequence ID" value="PS1159_v2.g12809.t1"/>
    <property type="gene ID" value="PS1159_v2.g12809"/>
</dbReference>
<sequence length="161" mass="18844">LYSESTELLQKIKLAAFTSKKVKVTLKIDANAFYHFKVEQFNGNEIDEEFMKLNFNEVIPEKSEYSQKIVRIIFGENHFSIIWIPQTGCEQKILDPTGLEKIPTYIAFTAEKPICGKPAKDMFAEYPQFVVYGYFFISFYILIDIFRSHETLFCYDFGILK</sequence>
<reference evidence="2" key="1">
    <citation type="submission" date="2022-11" db="UniProtKB">
        <authorList>
            <consortium name="WormBaseParasite"/>
        </authorList>
    </citation>
    <scope>IDENTIFICATION</scope>
</reference>
<evidence type="ECO:0000313" key="1">
    <source>
        <dbReference type="Proteomes" id="UP000887580"/>
    </source>
</evidence>
<dbReference type="Proteomes" id="UP000887580">
    <property type="component" value="Unplaced"/>
</dbReference>
<protein>
    <submittedName>
        <fullName evidence="2">Uncharacterized protein</fullName>
    </submittedName>
</protein>